<dbReference type="SUPFAM" id="SSF64397">
    <property type="entry name" value="Hsp33 domain"/>
    <property type="match status" value="1"/>
</dbReference>
<organism evidence="7 8">
    <name type="scientific">Zhenhengia yiwuensis</name>
    <dbReference type="NCBI Taxonomy" id="2763666"/>
    <lineage>
        <taxon>Bacteria</taxon>
        <taxon>Bacillati</taxon>
        <taxon>Bacillota</taxon>
        <taxon>Clostridia</taxon>
        <taxon>Lachnospirales</taxon>
        <taxon>Lachnospiraceae</taxon>
        <taxon>Zhenhengia</taxon>
    </lineage>
</organism>
<dbReference type="SUPFAM" id="SSF118352">
    <property type="entry name" value="HSP33 redox switch-like"/>
    <property type="match status" value="1"/>
</dbReference>
<evidence type="ECO:0000256" key="4">
    <source>
        <dbReference type="ARBA" id="ARBA00023186"/>
    </source>
</evidence>
<dbReference type="GO" id="GO:0042026">
    <property type="term" value="P:protein refolding"/>
    <property type="evidence" value="ECO:0007669"/>
    <property type="project" value="TreeGrafter"/>
</dbReference>
<dbReference type="Gene3D" id="3.55.30.10">
    <property type="entry name" value="Hsp33 domain"/>
    <property type="match status" value="1"/>
</dbReference>
<dbReference type="Proteomes" id="UP000655830">
    <property type="component" value="Unassembled WGS sequence"/>
</dbReference>
<sequence length="327" mass="36133">MENYIVRGTDKNKSFRFFGANTTGVVGEAVKNHGTSPVVSAALGRTMTGTLMMGNMLKNDNDRVCVMIKGDGLIQGITVEADAKGNVKGYPHVPVVDIPKKENGKLDVSGAIGNALMIVKKDIGLKEPYTGQIAMLSGEIAEDFSYYFATSEQTNTVVALGVLVDRDYSIKQSGGFIIQVLPDATDEDITKLEEKLKTFTSLTTYMEEGKSIEDVIMMLLGDDAEMMDRTEVRFHCDCSRENMERALISLGRKELQEIVNDDQEDLELVCHFCNHKYEFDKQSIVELLEEVADEPEVVLDEGQEIVFDLGGDSEIVFELGGPEETQE</sequence>
<comment type="similarity">
    <text evidence="6">Belongs to the HSP33 family.</text>
</comment>
<proteinExistence type="inferred from homology"/>
<keyword evidence="8" id="KW-1185">Reference proteome</keyword>
<keyword evidence="2 6" id="KW-0862">Zinc</keyword>
<dbReference type="Gene3D" id="3.90.1280.10">
    <property type="entry name" value="HSP33 redox switch-like"/>
    <property type="match status" value="1"/>
</dbReference>
<accession>A0A926EFP3</accession>
<evidence type="ECO:0000256" key="5">
    <source>
        <dbReference type="ARBA" id="ARBA00023284"/>
    </source>
</evidence>
<dbReference type="PANTHER" id="PTHR30111:SF1">
    <property type="entry name" value="33 KDA CHAPERONIN"/>
    <property type="match status" value="1"/>
</dbReference>
<dbReference type="GO" id="GO:0044183">
    <property type="term" value="F:protein folding chaperone"/>
    <property type="evidence" value="ECO:0007669"/>
    <property type="project" value="TreeGrafter"/>
</dbReference>
<dbReference type="EMBL" id="JACRSY010000004">
    <property type="protein sequence ID" value="MBC8578669.1"/>
    <property type="molecule type" value="Genomic_DNA"/>
</dbReference>
<protein>
    <recommendedName>
        <fullName evidence="6">33 kDa chaperonin</fullName>
    </recommendedName>
    <alternativeName>
        <fullName evidence="6">Heat shock protein 33 homolog</fullName>
        <shortName evidence="6">HSP33</shortName>
    </alternativeName>
</protein>
<dbReference type="PIRSF" id="PIRSF005261">
    <property type="entry name" value="Heat_shock_Hsp33"/>
    <property type="match status" value="1"/>
</dbReference>
<reference evidence="7" key="1">
    <citation type="submission" date="2020-08" db="EMBL/GenBank/DDBJ databases">
        <title>Genome public.</title>
        <authorList>
            <person name="Liu C."/>
            <person name="Sun Q."/>
        </authorList>
    </citation>
    <scope>NUCLEOTIDE SEQUENCE</scope>
    <source>
        <strain evidence="7">NSJ-12</strain>
    </source>
</reference>
<dbReference type="InterPro" id="IPR000397">
    <property type="entry name" value="Heat_shock_Hsp33"/>
</dbReference>
<dbReference type="RefSeq" id="WP_249331664.1">
    <property type="nucleotide sequence ID" value="NZ_JACRSY010000004.1"/>
</dbReference>
<keyword evidence="5 6" id="KW-0676">Redox-active center</keyword>
<keyword evidence="1 6" id="KW-0963">Cytoplasm</keyword>
<dbReference type="NCBIfam" id="NF001033">
    <property type="entry name" value="PRK00114.1"/>
    <property type="match status" value="1"/>
</dbReference>
<evidence type="ECO:0000256" key="1">
    <source>
        <dbReference type="ARBA" id="ARBA00022490"/>
    </source>
</evidence>
<keyword evidence="3 6" id="KW-1015">Disulfide bond</keyword>
<evidence type="ECO:0000256" key="3">
    <source>
        <dbReference type="ARBA" id="ARBA00023157"/>
    </source>
</evidence>
<feature type="disulfide bond" description="Redox-active" evidence="6">
    <location>
        <begin position="270"/>
        <end position="273"/>
    </location>
</feature>
<evidence type="ECO:0000313" key="8">
    <source>
        <dbReference type="Proteomes" id="UP000655830"/>
    </source>
</evidence>
<evidence type="ECO:0000313" key="7">
    <source>
        <dbReference type="EMBL" id="MBC8578669.1"/>
    </source>
</evidence>
<dbReference type="InterPro" id="IPR016154">
    <property type="entry name" value="Heat_shock_Hsp33_C"/>
</dbReference>
<dbReference type="GO" id="GO:0005737">
    <property type="term" value="C:cytoplasm"/>
    <property type="evidence" value="ECO:0007669"/>
    <property type="project" value="UniProtKB-SubCell"/>
</dbReference>
<dbReference type="PANTHER" id="PTHR30111">
    <property type="entry name" value="33 KDA CHAPERONIN"/>
    <property type="match status" value="1"/>
</dbReference>
<dbReference type="HAMAP" id="MF_00117">
    <property type="entry name" value="HslO"/>
    <property type="match status" value="1"/>
</dbReference>
<dbReference type="Pfam" id="PF01430">
    <property type="entry name" value="HSP33"/>
    <property type="match status" value="1"/>
</dbReference>
<feature type="disulfide bond" description="Redox-active" evidence="6">
    <location>
        <begin position="236"/>
        <end position="238"/>
    </location>
</feature>
<gene>
    <name evidence="6 7" type="primary">hslO</name>
    <name evidence="7" type="ORF">H8718_03885</name>
</gene>
<keyword evidence="4 6" id="KW-0143">Chaperone</keyword>
<comment type="function">
    <text evidence="6">Redox regulated molecular chaperone. Protects both thermally unfolding and oxidatively damaged proteins from irreversible aggregation. Plays an important role in the bacterial defense system toward oxidative stress.</text>
</comment>
<dbReference type="GO" id="GO:0051082">
    <property type="term" value="F:unfolded protein binding"/>
    <property type="evidence" value="ECO:0007669"/>
    <property type="project" value="UniProtKB-UniRule"/>
</dbReference>
<dbReference type="InterPro" id="IPR016153">
    <property type="entry name" value="Heat_shock_Hsp33_N"/>
</dbReference>
<comment type="subcellular location">
    <subcellularLocation>
        <location evidence="6">Cytoplasm</location>
    </subcellularLocation>
</comment>
<name>A0A926EFP3_9FIRM</name>
<comment type="PTM">
    <text evidence="6">Under oxidizing conditions two disulfide bonds are formed involving the reactive cysteines. Under reducing conditions zinc is bound to the reactive cysteines and the protein is inactive.</text>
</comment>
<evidence type="ECO:0000256" key="2">
    <source>
        <dbReference type="ARBA" id="ARBA00022833"/>
    </source>
</evidence>
<evidence type="ECO:0000256" key="6">
    <source>
        <dbReference type="HAMAP-Rule" id="MF_00117"/>
    </source>
</evidence>
<dbReference type="AlphaFoldDB" id="A0A926EFP3"/>
<comment type="caution">
    <text evidence="7">The sequence shown here is derived from an EMBL/GenBank/DDBJ whole genome shotgun (WGS) entry which is preliminary data.</text>
</comment>
<dbReference type="CDD" id="cd00498">
    <property type="entry name" value="Hsp33"/>
    <property type="match status" value="1"/>
</dbReference>